<dbReference type="InterPro" id="IPR050109">
    <property type="entry name" value="HTH-type_TetR-like_transc_reg"/>
</dbReference>
<dbReference type="PANTHER" id="PTHR30055">
    <property type="entry name" value="HTH-TYPE TRANSCRIPTIONAL REGULATOR RUTR"/>
    <property type="match status" value="1"/>
</dbReference>
<dbReference type="EMBL" id="BSTK01000007">
    <property type="protein sequence ID" value="GLY87193.1"/>
    <property type="molecule type" value="Genomic_DNA"/>
</dbReference>
<sequence length="239" mass="26278">MTSGHQMDFQRARNATQRKARESAILDAAAELLAEMSVSDISLRELSRRVGLSKTNVVRYFETREAVFFELLNRAFGEWLDELPAELPPASPAGPASPASVVDEWARSVGRRSLLCELWSSLGIELERNISAESVRSFKLVHQERQLRLAELVRERIPALTASAAQELVAFSIVLTAGLWPFANPSPSVVEACKDPALAHSRVDFTDRLSRALLVTVTGLLSVSPSHSDDQEGLTKPDS</sequence>
<dbReference type="PRINTS" id="PR00455">
    <property type="entry name" value="HTHTETR"/>
</dbReference>
<dbReference type="InterPro" id="IPR041483">
    <property type="entry name" value="TetR_C_34"/>
</dbReference>
<dbReference type="GO" id="GO:0003700">
    <property type="term" value="F:DNA-binding transcription factor activity"/>
    <property type="evidence" value="ECO:0007669"/>
    <property type="project" value="TreeGrafter"/>
</dbReference>
<dbReference type="InterPro" id="IPR001647">
    <property type="entry name" value="HTH_TetR"/>
</dbReference>
<evidence type="ECO:0000256" key="2">
    <source>
        <dbReference type="PROSITE-ProRule" id="PRU00335"/>
    </source>
</evidence>
<proteinExistence type="predicted"/>
<feature type="domain" description="HTH tetR-type" evidence="3">
    <location>
        <begin position="19"/>
        <end position="79"/>
    </location>
</feature>
<dbReference type="Pfam" id="PF17929">
    <property type="entry name" value="TetR_C_34"/>
    <property type="match status" value="1"/>
</dbReference>
<accession>A0A9W6S4W1</accession>
<dbReference type="SUPFAM" id="SSF46689">
    <property type="entry name" value="Homeodomain-like"/>
    <property type="match status" value="1"/>
</dbReference>
<name>A0A9W6S4W1_9ACTN</name>
<evidence type="ECO:0000259" key="3">
    <source>
        <dbReference type="PROSITE" id="PS50977"/>
    </source>
</evidence>
<dbReference type="Proteomes" id="UP001165074">
    <property type="component" value="Unassembled WGS sequence"/>
</dbReference>
<evidence type="ECO:0000313" key="5">
    <source>
        <dbReference type="Proteomes" id="UP001165074"/>
    </source>
</evidence>
<dbReference type="PANTHER" id="PTHR30055:SF178">
    <property type="entry name" value="POSSIBLE TRANSCRIPTIONAL REGULATORY PROTEIN"/>
    <property type="match status" value="1"/>
</dbReference>
<comment type="caution">
    <text evidence="4">The sequence shown here is derived from an EMBL/GenBank/DDBJ whole genome shotgun (WGS) entry which is preliminary data.</text>
</comment>
<dbReference type="InterPro" id="IPR009057">
    <property type="entry name" value="Homeodomain-like_sf"/>
</dbReference>
<reference evidence="4" key="1">
    <citation type="submission" date="2023-03" db="EMBL/GenBank/DDBJ databases">
        <title>Actinoallomurus iriomotensis NBRC 103684.</title>
        <authorList>
            <person name="Ichikawa N."/>
            <person name="Sato H."/>
            <person name="Tonouchi N."/>
        </authorList>
    </citation>
    <scope>NUCLEOTIDE SEQUENCE</scope>
    <source>
        <strain evidence="4">NBRC 103684</strain>
    </source>
</reference>
<evidence type="ECO:0000256" key="1">
    <source>
        <dbReference type="ARBA" id="ARBA00023125"/>
    </source>
</evidence>
<dbReference type="AlphaFoldDB" id="A0A9W6S4W1"/>
<gene>
    <name evidence="4" type="ORF">Airi02_051220</name>
</gene>
<keyword evidence="1 2" id="KW-0238">DNA-binding</keyword>
<dbReference type="GO" id="GO:0000976">
    <property type="term" value="F:transcription cis-regulatory region binding"/>
    <property type="evidence" value="ECO:0007669"/>
    <property type="project" value="TreeGrafter"/>
</dbReference>
<organism evidence="4 5">
    <name type="scientific">Actinoallomurus iriomotensis</name>
    <dbReference type="NCBI Taxonomy" id="478107"/>
    <lineage>
        <taxon>Bacteria</taxon>
        <taxon>Bacillati</taxon>
        <taxon>Actinomycetota</taxon>
        <taxon>Actinomycetes</taxon>
        <taxon>Streptosporangiales</taxon>
        <taxon>Thermomonosporaceae</taxon>
        <taxon>Actinoallomurus</taxon>
    </lineage>
</organism>
<dbReference type="Gene3D" id="1.10.357.10">
    <property type="entry name" value="Tetracycline Repressor, domain 2"/>
    <property type="match status" value="1"/>
</dbReference>
<feature type="DNA-binding region" description="H-T-H motif" evidence="2">
    <location>
        <begin position="42"/>
        <end position="61"/>
    </location>
</feature>
<keyword evidence="5" id="KW-1185">Reference proteome</keyword>
<dbReference type="Pfam" id="PF00440">
    <property type="entry name" value="TetR_N"/>
    <property type="match status" value="1"/>
</dbReference>
<protein>
    <submittedName>
        <fullName evidence="4">TetR family transcriptional regulator</fullName>
    </submittedName>
</protein>
<dbReference type="PROSITE" id="PS50977">
    <property type="entry name" value="HTH_TETR_2"/>
    <property type="match status" value="1"/>
</dbReference>
<evidence type="ECO:0000313" key="4">
    <source>
        <dbReference type="EMBL" id="GLY87193.1"/>
    </source>
</evidence>